<dbReference type="PATRIC" id="fig|693216.3.peg.77"/>
<protein>
    <submittedName>
        <fullName evidence="1">Uncharacterized protein</fullName>
    </submittedName>
</protein>
<organism evidence="1 2">
    <name type="scientific">Cronobacter turicensis (strain DSM 18703 / CCUG 55852 / LMG 23827 / z3032)</name>
    <dbReference type="NCBI Taxonomy" id="693216"/>
    <lineage>
        <taxon>Bacteria</taxon>
        <taxon>Pseudomonadati</taxon>
        <taxon>Pseudomonadota</taxon>
        <taxon>Gammaproteobacteria</taxon>
        <taxon>Enterobacterales</taxon>
        <taxon>Enterobacteriaceae</taxon>
        <taxon>Cronobacter</taxon>
    </lineage>
</organism>
<reference evidence="1 2" key="1">
    <citation type="journal article" date="2010" name="J. Bacteriol.">
        <title>Complete Genome Sequence of Cronobacter turicensis LMG 23827, a foodborne pathogen causing deaths in neonates.</title>
        <authorList>
            <person name="Stephan R."/>
            <person name="Lehner A."/>
            <person name="Tischler P."/>
            <person name="Rattei T."/>
        </authorList>
    </citation>
    <scope>NUCLEOTIDE SEQUENCE [LARGE SCALE GENOMIC DNA]</scope>
    <source>
        <strain evidence="2">DSM 18703 / CCUG 55852 / LMG 23827 / z3032</strain>
    </source>
</reference>
<dbReference type="KEGG" id="ctu:CTU_00790"/>
<dbReference type="Proteomes" id="UP000002069">
    <property type="component" value="Chromosome"/>
</dbReference>
<dbReference type="HOGENOM" id="CLU_2467305_0_0_6"/>
<evidence type="ECO:0000313" key="1">
    <source>
        <dbReference type="EMBL" id="CBA26748.1"/>
    </source>
</evidence>
<evidence type="ECO:0000313" key="2">
    <source>
        <dbReference type="Proteomes" id="UP000002069"/>
    </source>
</evidence>
<accession>C9Y426</accession>
<sequence length="88" mass="9506">MAGLVGSNRESHSVFLPGVISAQTSWVLSDVRRLCAKEQSRACALPVTACRGASRLTTGRGYSIDKMYVSAINIIAAHKHSCCRAWLI</sequence>
<keyword evidence="2" id="KW-1185">Reference proteome</keyword>
<dbReference type="EMBL" id="FN543093">
    <property type="protein sequence ID" value="CBA26748.1"/>
    <property type="molecule type" value="Genomic_DNA"/>
</dbReference>
<gene>
    <name evidence="1" type="ordered locus">Ctu_00790</name>
</gene>
<dbReference type="AlphaFoldDB" id="C9Y426"/>
<name>C9Y426_CROTZ</name>
<reference evidence="2" key="2">
    <citation type="journal article" date="2011" name="J. Bacteriol.">
        <title>Complete genome sequence of Cronobacter turicensis LMG 23827, a food-borne pathogen causing deaths in neonates.</title>
        <authorList>
            <person name="Stephan R."/>
            <person name="Lehner A."/>
            <person name="Tischler P."/>
            <person name="Rattei T."/>
        </authorList>
    </citation>
    <scope>NUCLEOTIDE SEQUENCE [LARGE SCALE GENOMIC DNA]</scope>
    <source>
        <strain evidence="2">DSM 18703 / CCUG 55852 / LMG 23827 / z3032</strain>
    </source>
</reference>
<proteinExistence type="predicted"/>